<feature type="transmembrane region" description="Helical" evidence="2">
    <location>
        <begin position="1058"/>
        <end position="1080"/>
    </location>
</feature>
<feature type="region of interest" description="Disordered" evidence="1">
    <location>
        <begin position="671"/>
        <end position="704"/>
    </location>
</feature>
<keyword evidence="2" id="KW-0812">Transmembrane</keyword>
<feature type="compositionally biased region" description="Basic and acidic residues" evidence="1">
    <location>
        <begin position="485"/>
        <end position="498"/>
    </location>
</feature>
<keyword evidence="2" id="KW-0472">Membrane</keyword>
<feature type="region of interest" description="Disordered" evidence="1">
    <location>
        <begin position="920"/>
        <end position="957"/>
    </location>
</feature>
<feature type="transmembrane region" description="Helical" evidence="2">
    <location>
        <begin position="607"/>
        <end position="628"/>
    </location>
</feature>
<feature type="compositionally biased region" description="Basic and acidic residues" evidence="1">
    <location>
        <begin position="461"/>
        <end position="472"/>
    </location>
</feature>
<dbReference type="AlphaFoldDB" id="A0A6A4W3W6"/>
<keyword evidence="2" id="KW-1133">Transmembrane helix</keyword>
<evidence type="ECO:0000313" key="4">
    <source>
        <dbReference type="Proteomes" id="UP000440578"/>
    </source>
</evidence>
<dbReference type="OrthoDB" id="2384350at2759"/>
<protein>
    <submittedName>
        <fullName evidence="3">Uncharacterized protein</fullName>
    </submittedName>
</protein>
<gene>
    <name evidence="3" type="ORF">FJT64_025319</name>
</gene>
<feature type="compositionally biased region" description="Basic and acidic residues" evidence="1">
    <location>
        <begin position="265"/>
        <end position="276"/>
    </location>
</feature>
<feature type="compositionally biased region" description="Low complexity" evidence="1">
    <location>
        <begin position="933"/>
        <end position="957"/>
    </location>
</feature>
<dbReference type="EMBL" id="VIIS01001046">
    <property type="protein sequence ID" value="KAF0302577.1"/>
    <property type="molecule type" value="Genomic_DNA"/>
</dbReference>
<evidence type="ECO:0000313" key="3">
    <source>
        <dbReference type="EMBL" id="KAF0302577.1"/>
    </source>
</evidence>
<feature type="region of interest" description="Disordered" evidence="1">
    <location>
        <begin position="87"/>
        <end position="113"/>
    </location>
</feature>
<comment type="caution">
    <text evidence="3">The sequence shown here is derived from an EMBL/GenBank/DDBJ whole genome shotgun (WGS) entry which is preliminary data.</text>
</comment>
<feature type="compositionally biased region" description="Low complexity" evidence="1">
    <location>
        <begin position="764"/>
        <end position="775"/>
    </location>
</feature>
<dbReference type="Proteomes" id="UP000440578">
    <property type="component" value="Unassembled WGS sequence"/>
</dbReference>
<keyword evidence="4" id="KW-1185">Reference proteome</keyword>
<feature type="transmembrane region" description="Helical" evidence="2">
    <location>
        <begin position="6"/>
        <end position="24"/>
    </location>
</feature>
<name>A0A6A4W3W6_AMPAM</name>
<evidence type="ECO:0000256" key="1">
    <source>
        <dbReference type="SAM" id="MobiDB-lite"/>
    </source>
</evidence>
<feature type="region of interest" description="Disordered" evidence="1">
    <location>
        <begin position="733"/>
        <end position="775"/>
    </location>
</feature>
<organism evidence="3 4">
    <name type="scientific">Amphibalanus amphitrite</name>
    <name type="common">Striped barnacle</name>
    <name type="synonym">Balanus amphitrite</name>
    <dbReference type="NCBI Taxonomy" id="1232801"/>
    <lineage>
        <taxon>Eukaryota</taxon>
        <taxon>Metazoa</taxon>
        <taxon>Ecdysozoa</taxon>
        <taxon>Arthropoda</taxon>
        <taxon>Crustacea</taxon>
        <taxon>Multicrustacea</taxon>
        <taxon>Cirripedia</taxon>
        <taxon>Thoracica</taxon>
        <taxon>Thoracicalcarea</taxon>
        <taxon>Balanomorpha</taxon>
        <taxon>Balanoidea</taxon>
        <taxon>Balanidae</taxon>
        <taxon>Amphibalaninae</taxon>
        <taxon>Amphibalanus</taxon>
    </lineage>
</organism>
<feature type="compositionally biased region" description="Low complexity" evidence="1">
    <location>
        <begin position="473"/>
        <end position="484"/>
    </location>
</feature>
<feature type="region of interest" description="Disordered" evidence="1">
    <location>
        <begin position="146"/>
        <end position="171"/>
    </location>
</feature>
<feature type="compositionally biased region" description="Basic and acidic residues" evidence="1">
    <location>
        <begin position="152"/>
        <end position="169"/>
    </location>
</feature>
<accession>A0A6A4W3W6</accession>
<feature type="compositionally biased region" description="Acidic residues" evidence="1">
    <location>
        <begin position="675"/>
        <end position="687"/>
    </location>
</feature>
<feature type="region of interest" description="Disordered" evidence="1">
    <location>
        <begin position="238"/>
        <end position="278"/>
    </location>
</feature>
<reference evidence="3 4" key="1">
    <citation type="submission" date="2019-07" db="EMBL/GenBank/DDBJ databases">
        <title>Draft genome assembly of a fouling barnacle, Amphibalanus amphitrite (Darwin, 1854): The first reference genome for Thecostraca.</title>
        <authorList>
            <person name="Kim W."/>
        </authorList>
    </citation>
    <scope>NUCLEOTIDE SEQUENCE [LARGE SCALE GENOMIC DNA]</scope>
    <source>
        <strain evidence="3">SNU_AA5</strain>
        <tissue evidence="3">Soma without cirri and trophi</tissue>
    </source>
</reference>
<feature type="region of interest" description="Disordered" evidence="1">
    <location>
        <begin position="460"/>
        <end position="518"/>
    </location>
</feature>
<evidence type="ECO:0000256" key="2">
    <source>
        <dbReference type="SAM" id="Phobius"/>
    </source>
</evidence>
<sequence length="1197" mass="127661">MAGAGSAARTGAVLFVTVVVVVMARAETAERGKVSETPRGARELPSAEQLAEIRRVVELVRESRDHLSPAKLAQLARQLRQLRARIDAARSEESEQGGDSESSDSASGVHQVRSLSGGFNNDIAAHTLDAKGTLFYDDIRKGVIEAPPVKGKGKDGSKGKGGSDGKDADVNYGDEDYNFDFSDDHQDGGGVSIAVGVSGGLHAFDGKTRTSSVRHEGGKRVIGVGTSYPVPHDIHSYGTPKPRGGVGSTLEAHPQTSESSSHAGKGHETDFGDARHITGPSGGAVVGFGPPKGAVSGDVFADSTTTRSFLDHSHQTRGQLFHENYIRSGLQSAVLPPGDPRAPTVHLAPAVTPHSATIVQAPPHAETLVAPPGPAAVSVHIGIGGHEPVVGYTPPAHVSPEEHLSVERPRSGGKIIFPVSGPHHAEVSYVAPPPDVHVTHVEEHVYEEHHEPAHVATEYHQPQHVEEHHETHSYSTESHPYSTDSHSHPKDSHSHSKEGYGGSYEKPHDASQYGPPHIKAVPVPYVPQHIPHAQPVYITHHKKRPGLLDNLLRPFRRLKNYLFGGGRGHAKPIPYSAVETPQHNYYEYGAALTTYPKKCRCIDNKNVLGVLVAGVAAAGLIAYVYALATNNTNGFGRAVESSERAVLARLMLQEACSLGTDAEGMWNGTVWVGEGEGEEDGEGEEGEEGKSPGAGETNELPLMTLSDMKRSKLKLLEQDMQTLGPRVARQLREPAASEHQIVKKAGAEGSTSSGTNQQRKRRSAAFADQDSQASGSVHMYSFDGMDIPMRHSPRDPGLAVVPPEPRRPVFRPPPPRPFTPDLPQEYSNQYEVHASGTTDGFFKQDLPQDHSPYRTHGLGESDTFFNHGLPKDHNPFGTQGSEGSDAFFNPGVLDGLDAFDDPLGFNYRLSRRMDMVDDLTAPSDIDRSDSGPSLPLVGSESDSSSSGNITESSSNVSSAAVKATRDLPGAGDLLSTAAALLPMVDLGPFQPLTKVFQADPMEDRSSSKGGSRASSYRKRMKNMFKGLRHFVTKGVPSMMRRTAYDPHCGCIPLTLQNVGLVGAPIFAIIASGLVLTFLVMQSTNQGTGRKRSEDGAVSDTDRLASALETLITAEEAAPDNTTDGTLLKKYYRQIVTPALAIHSGEPLDIGVPLISLPVSWVLTSTQGGAFGQYCSSAVLGGSGAGSCQRLYPGCGDV</sequence>
<proteinExistence type="predicted"/>